<dbReference type="KEGG" id="blq:L21SP5_01652"/>
<reference evidence="2 3" key="1">
    <citation type="submission" date="2015-11" db="EMBL/GenBank/DDBJ databases">
        <title>Description and complete genome sequence of a novel strain predominating in hypersaline microbial mats and representing a new family of the Bacteriodetes phylum.</title>
        <authorList>
            <person name="Spring S."/>
            <person name="Bunk B."/>
            <person name="Sproer C."/>
            <person name="Klenk H.-P."/>
        </authorList>
    </citation>
    <scope>NUCLEOTIDE SEQUENCE [LARGE SCALE GENOMIC DNA]</scope>
    <source>
        <strain evidence="2 3">L21-Spi-D4</strain>
    </source>
</reference>
<dbReference type="RefSeq" id="WP_057952763.1">
    <property type="nucleotide sequence ID" value="NZ_CP013118.1"/>
</dbReference>
<dbReference type="STRING" id="1307839.L21SP5_01652"/>
<dbReference type="OrthoDB" id="823632at2"/>
<accession>A0A0S2HZ13</accession>
<feature type="chain" id="PRO_5006599380" description="TonB C-terminal domain-containing protein" evidence="1">
    <location>
        <begin position="25"/>
        <end position="118"/>
    </location>
</feature>
<gene>
    <name evidence="2" type="ORF">L21SP5_01652</name>
</gene>
<protein>
    <recommendedName>
        <fullName evidence="4">TonB C-terminal domain-containing protein</fullName>
    </recommendedName>
</protein>
<name>A0A0S2HZ13_9BACT</name>
<dbReference type="Gene3D" id="3.30.1150.10">
    <property type="match status" value="1"/>
</dbReference>
<sequence length="118" mass="13315" precursor="true">MKNFKITTAALILVLIFSANISQAFPAIKATANSDQELYTAIQQLMEYPEQGKAHGASGYVLTTFHVDEEGWITVKDVQGKKVFTDYVKSQLDSISIENPDLYGKNYKIKIQFDFQDE</sequence>
<dbReference type="Proteomes" id="UP000064893">
    <property type="component" value="Chromosome"/>
</dbReference>
<proteinExistence type="predicted"/>
<dbReference type="EMBL" id="CP013118">
    <property type="protein sequence ID" value="ALO15295.1"/>
    <property type="molecule type" value="Genomic_DNA"/>
</dbReference>
<keyword evidence="1" id="KW-0732">Signal</keyword>
<evidence type="ECO:0000313" key="3">
    <source>
        <dbReference type="Proteomes" id="UP000064893"/>
    </source>
</evidence>
<evidence type="ECO:0008006" key="4">
    <source>
        <dbReference type="Google" id="ProtNLM"/>
    </source>
</evidence>
<feature type="signal peptide" evidence="1">
    <location>
        <begin position="1"/>
        <end position="24"/>
    </location>
</feature>
<dbReference type="AlphaFoldDB" id="A0A0S2HZ13"/>
<keyword evidence="3" id="KW-1185">Reference proteome</keyword>
<evidence type="ECO:0000256" key="1">
    <source>
        <dbReference type="SAM" id="SignalP"/>
    </source>
</evidence>
<organism evidence="2 3">
    <name type="scientific">Salinivirga cyanobacteriivorans</name>
    <dbReference type="NCBI Taxonomy" id="1307839"/>
    <lineage>
        <taxon>Bacteria</taxon>
        <taxon>Pseudomonadati</taxon>
        <taxon>Bacteroidota</taxon>
        <taxon>Bacteroidia</taxon>
        <taxon>Bacteroidales</taxon>
        <taxon>Salinivirgaceae</taxon>
        <taxon>Salinivirga</taxon>
    </lineage>
</organism>
<evidence type="ECO:0000313" key="2">
    <source>
        <dbReference type="EMBL" id="ALO15295.1"/>
    </source>
</evidence>